<feature type="region of interest" description="Disordered" evidence="1">
    <location>
        <begin position="36"/>
        <end position="216"/>
    </location>
</feature>
<proteinExistence type="predicted"/>
<dbReference type="EMBL" id="AMBO01000325">
    <property type="protein sequence ID" value="EKD01130.1"/>
    <property type="molecule type" value="Genomic_DNA"/>
</dbReference>
<organism evidence="3 4">
    <name type="scientific">Trichosporon asahii var. asahii (strain CBS 8904)</name>
    <name type="common">Yeast</name>
    <dbReference type="NCBI Taxonomy" id="1220162"/>
    <lineage>
        <taxon>Eukaryota</taxon>
        <taxon>Fungi</taxon>
        <taxon>Dikarya</taxon>
        <taxon>Basidiomycota</taxon>
        <taxon>Agaricomycotina</taxon>
        <taxon>Tremellomycetes</taxon>
        <taxon>Trichosporonales</taxon>
        <taxon>Trichosporonaceae</taxon>
        <taxon>Trichosporon</taxon>
    </lineage>
</organism>
<dbReference type="HOGENOM" id="CLU_1278425_0_0_1"/>
<feature type="transmembrane region" description="Helical" evidence="2">
    <location>
        <begin position="12"/>
        <end position="31"/>
    </location>
</feature>
<dbReference type="Proteomes" id="UP000006757">
    <property type="component" value="Unassembled WGS sequence"/>
</dbReference>
<evidence type="ECO:0000256" key="2">
    <source>
        <dbReference type="SAM" id="Phobius"/>
    </source>
</evidence>
<dbReference type="AlphaFoldDB" id="K1VAS9"/>
<evidence type="ECO:0000313" key="4">
    <source>
        <dbReference type="Proteomes" id="UP000006757"/>
    </source>
</evidence>
<feature type="compositionally biased region" description="Pro residues" evidence="1">
    <location>
        <begin position="65"/>
        <end position="74"/>
    </location>
</feature>
<accession>K1VAS9</accession>
<feature type="compositionally biased region" description="Polar residues" evidence="1">
    <location>
        <begin position="134"/>
        <end position="168"/>
    </location>
</feature>
<gene>
    <name evidence="3" type="ORF">A1Q2_04628</name>
</gene>
<keyword evidence="2" id="KW-1133">Transmembrane helix</keyword>
<sequence>MSPEDRGKVIGGVVGGVLGAALVLACAFLLLRQRRKRTSEEEGTPARLKCSLESEPTRTWLDRPPTLPPIPPSPHLSLDDGIGRPSLSPSLSPDIRPSLAEKPSFADRNSLGPPASPNPPFASAFGMGEYERPGSSNAQSAPSVPSSSGHERPTSSQYTPHTGVSATGTFGPPHTPTSASITPRPAPADPHRSESADTISTLGALKDALFGKSDRR</sequence>
<dbReference type="PROSITE" id="PS51257">
    <property type="entry name" value="PROKAR_LIPOPROTEIN"/>
    <property type="match status" value="1"/>
</dbReference>
<dbReference type="InParanoid" id="K1VAS9"/>
<evidence type="ECO:0000313" key="3">
    <source>
        <dbReference type="EMBL" id="EKD01130.1"/>
    </source>
</evidence>
<reference evidence="3 4" key="1">
    <citation type="journal article" date="2012" name="Eukaryot. Cell">
        <title>Genome sequence of the Trichosporon asahii environmental strain CBS 8904.</title>
        <authorList>
            <person name="Yang R.Y."/>
            <person name="Li H.T."/>
            <person name="Zhu H."/>
            <person name="Zhou G.P."/>
            <person name="Wang M."/>
            <person name="Wang L."/>
        </authorList>
    </citation>
    <scope>NUCLEOTIDE SEQUENCE [LARGE SCALE GENOMIC DNA]</scope>
    <source>
        <strain evidence="3 4">CBS 8904</strain>
    </source>
</reference>
<evidence type="ECO:0000256" key="1">
    <source>
        <dbReference type="SAM" id="MobiDB-lite"/>
    </source>
</evidence>
<keyword evidence="2" id="KW-0472">Membrane</keyword>
<keyword evidence="4" id="KW-1185">Reference proteome</keyword>
<comment type="caution">
    <text evidence="3">The sequence shown here is derived from an EMBL/GenBank/DDBJ whole genome shotgun (WGS) entry which is preliminary data.</text>
</comment>
<name>K1VAS9_TRIAC</name>
<protein>
    <submittedName>
        <fullName evidence="3">Uncharacterized protein</fullName>
    </submittedName>
</protein>
<keyword evidence="2" id="KW-0812">Transmembrane</keyword>